<sequence length="235" mass="28343">MPKKVIIFTHIPKTGGLTIRSIIQNNCKYYETSNTIDHLPLEVKYVYMHHKYGVHKSLNRPAHYFTFLRDPVNRVLSTYFFIKSRPNNRLYRLANQYSLKQFINEEHPDFHVPLNNHQTRILSGKFTPDLDLALKNINNDYFFIGITERFNESIFMLGKRLNWKNLHYKMLNTNKNRLKKNGIPDQLIQKIRKKNQLDYILYEQMQKRLQKKISTLTPKEKRKLNNFDNLMRREN</sequence>
<dbReference type="InterPro" id="IPR053259">
    <property type="entry name" value="Golvesin-related_Golgi"/>
</dbReference>
<dbReference type="Pfam" id="PF03567">
    <property type="entry name" value="Sulfotransfer_2"/>
    <property type="match status" value="1"/>
</dbReference>
<dbReference type="InterPro" id="IPR027417">
    <property type="entry name" value="P-loop_NTPase"/>
</dbReference>
<organism evidence="1 2">
    <name type="scientific">Bacillus carboniphilus</name>
    <dbReference type="NCBI Taxonomy" id="86663"/>
    <lineage>
        <taxon>Bacteria</taxon>
        <taxon>Bacillati</taxon>
        <taxon>Bacillota</taxon>
        <taxon>Bacilli</taxon>
        <taxon>Bacillales</taxon>
        <taxon>Bacillaceae</taxon>
        <taxon>Bacillus</taxon>
    </lineage>
</organism>
<evidence type="ECO:0000313" key="2">
    <source>
        <dbReference type="Proteomes" id="UP001197974"/>
    </source>
</evidence>
<proteinExistence type="predicted"/>
<dbReference type="Proteomes" id="UP001197974">
    <property type="component" value="Chromosome"/>
</dbReference>
<dbReference type="InterPro" id="IPR005331">
    <property type="entry name" value="Sulfotransferase"/>
</dbReference>
<gene>
    <name evidence="1" type="ORF">LC087_01740</name>
</gene>
<reference evidence="1 2" key="1">
    <citation type="submission" date="2023-06" db="EMBL/GenBank/DDBJ databases">
        <title>Five Gram-positive bacteria isolated from mangrove sediments in Shenzhen, Guangdong, China.</title>
        <authorList>
            <person name="Yu S."/>
            <person name="Zheng W."/>
            <person name="Huang Y."/>
        </authorList>
    </citation>
    <scope>NUCLEOTIDE SEQUENCE [LARGE SCALE GENOMIC DNA]</scope>
    <source>
        <strain evidence="1 2">SaN35-3</strain>
    </source>
</reference>
<dbReference type="Gene3D" id="3.40.50.300">
    <property type="entry name" value="P-loop containing nucleotide triphosphate hydrolases"/>
    <property type="match status" value="1"/>
</dbReference>
<dbReference type="PANTHER" id="PTHR32301:SF6">
    <property type="entry name" value="GOLVESIN-RELATED"/>
    <property type="match status" value="1"/>
</dbReference>
<evidence type="ECO:0000313" key="1">
    <source>
        <dbReference type="EMBL" id="WLR42967.1"/>
    </source>
</evidence>
<dbReference type="RefSeq" id="WP_226538784.1">
    <property type="nucleotide sequence ID" value="NZ_CP129013.1"/>
</dbReference>
<accession>A0ABY9JU73</accession>
<name>A0ABY9JU73_9BACI</name>
<dbReference type="EMBL" id="CP129013">
    <property type="protein sequence ID" value="WLR42967.1"/>
    <property type="molecule type" value="Genomic_DNA"/>
</dbReference>
<dbReference type="PANTHER" id="PTHR32301">
    <property type="entry name" value="COUNTIN RECEPTOR CNR3-RELATED"/>
    <property type="match status" value="1"/>
</dbReference>
<keyword evidence="2" id="KW-1185">Reference proteome</keyword>
<protein>
    <submittedName>
        <fullName evidence="1">Sulfotransferase family 2 domain-containing protein</fullName>
    </submittedName>
</protein>
<dbReference type="SUPFAM" id="SSF52540">
    <property type="entry name" value="P-loop containing nucleoside triphosphate hydrolases"/>
    <property type="match status" value="1"/>
</dbReference>